<organism evidence="2 3">
    <name type="scientific">Hexamita inflata</name>
    <dbReference type="NCBI Taxonomy" id="28002"/>
    <lineage>
        <taxon>Eukaryota</taxon>
        <taxon>Metamonada</taxon>
        <taxon>Diplomonadida</taxon>
        <taxon>Hexamitidae</taxon>
        <taxon>Hexamitinae</taxon>
        <taxon>Hexamita</taxon>
    </lineage>
</organism>
<evidence type="ECO:0000256" key="1">
    <source>
        <dbReference type="SAM" id="Phobius"/>
    </source>
</evidence>
<feature type="transmembrane region" description="Helical" evidence="1">
    <location>
        <begin position="225"/>
        <end position="245"/>
    </location>
</feature>
<keyword evidence="1" id="KW-0472">Membrane</keyword>
<dbReference type="EMBL" id="CAXDID020000013">
    <property type="protein sequence ID" value="CAL5981605.1"/>
    <property type="molecule type" value="Genomic_DNA"/>
</dbReference>
<keyword evidence="1" id="KW-0812">Transmembrane</keyword>
<keyword evidence="1" id="KW-1133">Transmembrane helix</keyword>
<accession>A0ABP1H136</accession>
<sequence>MIILLGMYLQHQLIDEQSQKPVYKYSKLQASSQNKIQKLESNVCYSLNCLEDQYCVYVGDVPFCALSEDLYKTQAECTSNCKNLCFATDYDLFMCFVQEQNNPDCSSCFTNECSVNQNEVICSDYFTNEQLCEEKCGECEQLSDITTINLFQCNSDCMQCPSMFCYLEKGQIACDPDFYYIEWCQYQCDGTCYHGEKEFGGYQPIYCKEGVIDEIPEPVSMKSLWWVWFVVIAFLGITGGVILCCTCGKKKKVAEPEFPIPRRRVPAQTSVLVPAGAFTQASIPVFPATIDAVQTTVL</sequence>
<proteinExistence type="predicted"/>
<comment type="caution">
    <text evidence="2">The sequence shown here is derived from an EMBL/GenBank/DDBJ whole genome shotgun (WGS) entry which is preliminary data.</text>
</comment>
<evidence type="ECO:0000313" key="2">
    <source>
        <dbReference type="EMBL" id="CAL5981605.1"/>
    </source>
</evidence>
<protein>
    <submittedName>
        <fullName evidence="2">Hypothetical_protein</fullName>
    </submittedName>
</protein>
<keyword evidence="3" id="KW-1185">Reference proteome</keyword>
<name>A0ABP1H136_9EUKA</name>
<dbReference type="Proteomes" id="UP001642409">
    <property type="component" value="Unassembled WGS sequence"/>
</dbReference>
<gene>
    <name evidence="2" type="ORF">HINF_LOCUS6739</name>
</gene>
<evidence type="ECO:0000313" key="3">
    <source>
        <dbReference type="Proteomes" id="UP001642409"/>
    </source>
</evidence>
<reference evidence="2 3" key="1">
    <citation type="submission" date="2024-07" db="EMBL/GenBank/DDBJ databases">
        <authorList>
            <person name="Akdeniz Z."/>
        </authorList>
    </citation>
    <scope>NUCLEOTIDE SEQUENCE [LARGE SCALE GENOMIC DNA]</scope>
</reference>